<dbReference type="EMBL" id="BMXR01000003">
    <property type="protein sequence ID" value="GGX49319.1"/>
    <property type="molecule type" value="Genomic_DNA"/>
</dbReference>
<dbReference type="Proteomes" id="UP000626148">
    <property type="component" value="Unassembled WGS sequence"/>
</dbReference>
<dbReference type="SUPFAM" id="SSF54106">
    <property type="entry name" value="LysM domain"/>
    <property type="match status" value="1"/>
</dbReference>
<evidence type="ECO:0000256" key="1">
    <source>
        <dbReference type="SAM" id="SignalP"/>
    </source>
</evidence>
<feature type="chain" id="PRO_5038126878" description="LysM domain-containing protein" evidence="1">
    <location>
        <begin position="21"/>
        <end position="362"/>
    </location>
</feature>
<dbReference type="PANTHER" id="PTHR34700">
    <property type="entry name" value="POTASSIUM BINDING PROTEIN KBP"/>
    <property type="match status" value="1"/>
</dbReference>
<dbReference type="PROSITE" id="PS51782">
    <property type="entry name" value="LYSM"/>
    <property type="match status" value="1"/>
</dbReference>
<comment type="caution">
    <text evidence="3">The sequence shown here is derived from an EMBL/GenBank/DDBJ whole genome shotgun (WGS) entry which is preliminary data.</text>
</comment>
<reference evidence="3" key="2">
    <citation type="submission" date="2020-09" db="EMBL/GenBank/DDBJ databases">
        <authorList>
            <person name="Sun Q."/>
            <person name="Kim S."/>
        </authorList>
    </citation>
    <scope>NUCLEOTIDE SEQUENCE</scope>
    <source>
        <strain evidence="3">KCTC 22169</strain>
    </source>
</reference>
<feature type="signal peptide" evidence="1">
    <location>
        <begin position="1"/>
        <end position="20"/>
    </location>
</feature>
<dbReference type="CDD" id="cd00118">
    <property type="entry name" value="LysM"/>
    <property type="match status" value="1"/>
</dbReference>
<dbReference type="AlphaFoldDB" id="A0A918N8S0"/>
<dbReference type="InterPro" id="IPR036779">
    <property type="entry name" value="LysM_dom_sf"/>
</dbReference>
<dbReference type="Gene3D" id="3.10.350.10">
    <property type="entry name" value="LysM domain"/>
    <property type="match status" value="1"/>
</dbReference>
<organism evidence="3 4">
    <name type="scientific">Saccharospirillum salsuginis</name>
    <dbReference type="NCBI Taxonomy" id="418750"/>
    <lineage>
        <taxon>Bacteria</taxon>
        <taxon>Pseudomonadati</taxon>
        <taxon>Pseudomonadota</taxon>
        <taxon>Gammaproteobacteria</taxon>
        <taxon>Oceanospirillales</taxon>
        <taxon>Saccharospirillaceae</taxon>
        <taxon>Saccharospirillum</taxon>
    </lineage>
</organism>
<keyword evidence="4" id="KW-1185">Reference proteome</keyword>
<name>A0A918N8S0_9GAMM</name>
<evidence type="ECO:0000313" key="3">
    <source>
        <dbReference type="EMBL" id="GGX49319.1"/>
    </source>
</evidence>
<reference evidence="3" key="1">
    <citation type="journal article" date="2014" name="Int. J. Syst. Evol. Microbiol.">
        <title>Complete genome sequence of Corynebacterium casei LMG S-19264T (=DSM 44701T), isolated from a smear-ripened cheese.</title>
        <authorList>
            <consortium name="US DOE Joint Genome Institute (JGI-PGF)"/>
            <person name="Walter F."/>
            <person name="Albersmeier A."/>
            <person name="Kalinowski J."/>
            <person name="Ruckert C."/>
        </authorList>
    </citation>
    <scope>NUCLEOTIDE SEQUENCE</scope>
    <source>
        <strain evidence="3">KCTC 22169</strain>
    </source>
</reference>
<evidence type="ECO:0000313" key="4">
    <source>
        <dbReference type="Proteomes" id="UP000626148"/>
    </source>
</evidence>
<dbReference type="RefSeq" id="WP_189607991.1">
    <property type="nucleotide sequence ID" value="NZ_BMXR01000003.1"/>
</dbReference>
<dbReference type="InterPro" id="IPR018392">
    <property type="entry name" value="LysM"/>
</dbReference>
<evidence type="ECO:0000259" key="2">
    <source>
        <dbReference type="PROSITE" id="PS51782"/>
    </source>
</evidence>
<dbReference type="Pfam" id="PF01476">
    <property type="entry name" value="LysM"/>
    <property type="match status" value="1"/>
</dbReference>
<protein>
    <recommendedName>
        <fullName evidence="2">LysM domain-containing protein</fullName>
    </recommendedName>
</protein>
<feature type="domain" description="LysM" evidence="2">
    <location>
        <begin position="36"/>
        <end position="84"/>
    </location>
</feature>
<sequence length="362" mass="40068">MRKFIAALLVLCLGSVSSWAEDATGDRVAINQDVPDRYVVVKGDTLWDIAKMFLEDPWKWQDIWYINPQIENPHLIYPGDVIGLIMVDGERRLTTLSRGAESRTLRVSPDDAEGGVVKLRPTARITPIFGAIPAIPREHVEGFLSGNRVVAEDTLITAPYIVSGLEGRLLMGAGDTVYGRGDFDEDLRVYQIYRQGEELIDPETRESLGFEAIELGQARLETTARDIGTMTLQRSNQQIMLEDRLLPSDEALLSAVFYPSEPPEGVEGEILRVARGVKSIGQFDVVIVNRGEREGVEPGNIFRVFQQGGRVTDPVTGDRLQLPGQDAGLMMIFRVFDRVSYGLILEADMPMSVGDTVSSPGF</sequence>
<accession>A0A918N8S0</accession>
<dbReference type="InterPro" id="IPR052196">
    <property type="entry name" value="Bact_Kbp"/>
</dbReference>
<gene>
    <name evidence="3" type="ORF">GCM10007392_15770</name>
</gene>
<proteinExistence type="predicted"/>
<dbReference type="PANTHER" id="PTHR34700:SF4">
    <property type="entry name" value="PHAGE-LIKE ELEMENT PBSX PROTEIN XKDP"/>
    <property type="match status" value="1"/>
</dbReference>
<keyword evidence="1" id="KW-0732">Signal</keyword>